<gene>
    <name evidence="1" type="ORF">JANAI62_14510</name>
</gene>
<sequence>MDTYRGRGRFVTGPRSSAIATFGALSASPATNTALKIRPIMEACSPLLVLPDVPTTMRGLTPLALGVTMPSLSAEDQGGGANPCQRAV</sequence>
<accession>A0ABQ4NK94</accession>
<name>A0ABQ4NK94_9RHOB</name>
<dbReference type="Proteomes" id="UP000786693">
    <property type="component" value="Unassembled WGS sequence"/>
</dbReference>
<comment type="caution">
    <text evidence="1">The sequence shown here is derived from an EMBL/GenBank/DDBJ whole genome shotgun (WGS) entry which is preliminary data.</text>
</comment>
<evidence type="ECO:0000313" key="1">
    <source>
        <dbReference type="EMBL" id="GIT94828.1"/>
    </source>
</evidence>
<evidence type="ECO:0000313" key="2">
    <source>
        <dbReference type="Proteomes" id="UP000786693"/>
    </source>
</evidence>
<proteinExistence type="predicted"/>
<reference evidence="1 2" key="1">
    <citation type="submission" date="2021-05" db="EMBL/GenBank/DDBJ databases">
        <title>Bacteria Genome sequencing.</title>
        <authorList>
            <person name="Takabe Y."/>
            <person name="Nakajima Y."/>
            <person name="Suzuki S."/>
            <person name="Shiozaki T."/>
        </authorList>
    </citation>
    <scope>NUCLEOTIDE SEQUENCE [LARGE SCALE GENOMIC DNA]</scope>
    <source>
        <strain evidence="1 2">AI_62</strain>
    </source>
</reference>
<protein>
    <submittedName>
        <fullName evidence="1">Uncharacterized protein</fullName>
    </submittedName>
</protein>
<organism evidence="1 2">
    <name type="scientific">Jannaschia pagri</name>
    <dbReference type="NCBI Taxonomy" id="2829797"/>
    <lineage>
        <taxon>Bacteria</taxon>
        <taxon>Pseudomonadati</taxon>
        <taxon>Pseudomonadota</taxon>
        <taxon>Alphaproteobacteria</taxon>
        <taxon>Rhodobacterales</taxon>
        <taxon>Roseobacteraceae</taxon>
        <taxon>Jannaschia</taxon>
    </lineage>
</organism>
<keyword evidence="2" id="KW-1185">Reference proteome</keyword>
<dbReference type="EMBL" id="BPFH01000002">
    <property type="protein sequence ID" value="GIT94828.1"/>
    <property type="molecule type" value="Genomic_DNA"/>
</dbReference>